<evidence type="ECO:0000256" key="1">
    <source>
        <dbReference type="SAM" id="MobiDB-lite"/>
    </source>
</evidence>
<gene>
    <name evidence="2" type="ORF">EG328_002518</name>
</gene>
<evidence type="ECO:0000313" key="2">
    <source>
        <dbReference type="EMBL" id="KAE9987533.1"/>
    </source>
</evidence>
<reference evidence="2 3" key="1">
    <citation type="submission" date="2018-12" db="EMBL/GenBank/DDBJ databases">
        <title>Venturia inaequalis Genome Resource.</title>
        <authorList>
            <person name="Lichtner F.J."/>
        </authorList>
    </citation>
    <scope>NUCLEOTIDE SEQUENCE [LARGE SCALE GENOMIC DNA]</scope>
    <source>
        <strain evidence="2 3">120213</strain>
    </source>
</reference>
<organism evidence="2 3">
    <name type="scientific">Venturia inaequalis</name>
    <name type="common">Apple scab fungus</name>
    <dbReference type="NCBI Taxonomy" id="5025"/>
    <lineage>
        <taxon>Eukaryota</taxon>
        <taxon>Fungi</taxon>
        <taxon>Dikarya</taxon>
        <taxon>Ascomycota</taxon>
        <taxon>Pezizomycotina</taxon>
        <taxon>Dothideomycetes</taxon>
        <taxon>Pleosporomycetidae</taxon>
        <taxon>Venturiales</taxon>
        <taxon>Venturiaceae</taxon>
        <taxon>Venturia</taxon>
    </lineage>
</organism>
<proteinExistence type="predicted"/>
<name>A0A8H3Z8X5_VENIN</name>
<feature type="region of interest" description="Disordered" evidence="1">
    <location>
        <begin position="1"/>
        <end position="105"/>
    </location>
</feature>
<dbReference type="AlphaFoldDB" id="A0A8H3Z8X5"/>
<sequence length="190" mass="21095">MAGTKRSHADSEAEEEKSNAKRHNGEAPEHEAEKEKPKEQPSQDHSKQDQSKQAKNTELRDAGQKAEDGSESKKKHAREPESTDEPVAKRRAPSSQGETAYDHAHRVKLRTQVRACKTLADCGGILNKIPASNIIALAFALNDAKENHRRELFGILPTSLSSQIVDILANAIIDRKRYDPESLYPINLSL</sequence>
<evidence type="ECO:0000313" key="3">
    <source>
        <dbReference type="Proteomes" id="UP000447873"/>
    </source>
</evidence>
<protein>
    <submittedName>
        <fullName evidence="2">Uncharacterized protein</fullName>
    </submittedName>
</protein>
<dbReference type="EMBL" id="WNWS01000017">
    <property type="protein sequence ID" value="KAE9987533.1"/>
    <property type="molecule type" value="Genomic_DNA"/>
</dbReference>
<accession>A0A8H3Z8X5</accession>
<feature type="compositionally biased region" description="Basic and acidic residues" evidence="1">
    <location>
        <begin position="7"/>
        <end position="72"/>
    </location>
</feature>
<comment type="caution">
    <text evidence="2">The sequence shown here is derived from an EMBL/GenBank/DDBJ whole genome shotgun (WGS) entry which is preliminary data.</text>
</comment>
<dbReference type="Proteomes" id="UP000447873">
    <property type="component" value="Unassembled WGS sequence"/>
</dbReference>